<organism evidence="2 3">
    <name type="scientific">Stachybotrys elegans</name>
    <dbReference type="NCBI Taxonomy" id="80388"/>
    <lineage>
        <taxon>Eukaryota</taxon>
        <taxon>Fungi</taxon>
        <taxon>Dikarya</taxon>
        <taxon>Ascomycota</taxon>
        <taxon>Pezizomycotina</taxon>
        <taxon>Sordariomycetes</taxon>
        <taxon>Hypocreomycetidae</taxon>
        <taxon>Hypocreales</taxon>
        <taxon>Stachybotryaceae</taxon>
        <taxon>Stachybotrys</taxon>
    </lineage>
</organism>
<accession>A0A8K0SR39</accession>
<dbReference type="OrthoDB" id="4802432at2759"/>
<evidence type="ECO:0000313" key="2">
    <source>
        <dbReference type="EMBL" id="KAH7318212.1"/>
    </source>
</evidence>
<dbReference type="EMBL" id="JAGPNK010000007">
    <property type="protein sequence ID" value="KAH7318212.1"/>
    <property type="molecule type" value="Genomic_DNA"/>
</dbReference>
<keyword evidence="3" id="KW-1185">Reference proteome</keyword>
<comment type="caution">
    <text evidence="2">The sequence shown here is derived from an EMBL/GenBank/DDBJ whole genome shotgun (WGS) entry which is preliminary data.</text>
</comment>
<dbReference type="Pfam" id="PF20183">
    <property type="entry name" value="DUF6546"/>
    <property type="match status" value="1"/>
</dbReference>
<gene>
    <name evidence="2" type="ORF">B0I35DRAFT_478740</name>
</gene>
<proteinExistence type="predicted"/>
<reference evidence="2" key="1">
    <citation type="journal article" date="2021" name="Nat. Commun.">
        <title>Genetic determinants of endophytism in the Arabidopsis root mycobiome.</title>
        <authorList>
            <person name="Mesny F."/>
            <person name="Miyauchi S."/>
            <person name="Thiergart T."/>
            <person name="Pickel B."/>
            <person name="Atanasova L."/>
            <person name="Karlsson M."/>
            <person name="Huettel B."/>
            <person name="Barry K.W."/>
            <person name="Haridas S."/>
            <person name="Chen C."/>
            <person name="Bauer D."/>
            <person name="Andreopoulos W."/>
            <person name="Pangilinan J."/>
            <person name="LaButti K."/>
            <person name="Riley R."/>
            <person name="Lipzen A."/>
            <person name="Clum A."/>
            <person name="Drula E."/>
            <person name="Henrissat B."/>
            <person name="Kohler A."/>
            <person name="Grigoriev I.V."/>
            <person name="Martin F.M."/>
            <person name="Hacquard S."/>
        </authorList>
    </citation>
    <scope>NUCLEOTIDE SEQUENCE</scope>
    <source>
        <strain evidence="2">MPI-CAGE-CH-0235</strain>
    </source>
</reference>
<feature type="domain" description="DUF6546" evidence="1">
    <location>
        <begin position="288"/>
        <end position="480"/>
    </location>
</feature>
<protein>
    <recommendedName>
        <fullName evidence="1">DUF6546 domain-containing protein</fullName>
    </recommendedName>
</protein>
<evidence type="ECO:0000313" key="3">
    <source>
        <dbReference type="Proteomes" id="UP000813444"/>
    </source>
</evidence>
<dbReference type="InterPro" id="IPR046676">
    <property type="entry name" value="DUF6546"/>
</dbReference>
<dbReference type="AlphaFoldDB" id="A0A8K0SR39"/>
<evidence type="ECO:0000259" key="1">
    <source>
        <dbReference type="Pfam" id="PF20183"/>
    </source>
</evidence>
<name>A0A8K0SR39_9HYPO</name>
<sequence>MSCIWSTLPAEIRLLILENVINSYEDEENKQNSHPLSKLAVVSNEWQYQIEKHLFKRLIINQHDIDAFHCIFTDHRRKFPQWVWLRYELPTYGCDVCNLPETPADIEANNASFGRSVEKLFCSLASWTSTAPSVPKGRLTLELSVHSPSDKKHFCRELESREYDTAWSYSDPLPVLPLSDRKHGFVRGYRVRELSCTARARVYGRPRGMSLSHAATVLRPVPSVGRLVIRRQFYRHFSVSKCLGPILGALPALTDFNYEHWRGSMALIDRNIRHQQHRILFGDVLSKHPTLKRVSVFEDFQPTYHTHLDSPAQKQLGQKLARSSRHLEELHAALNVDARDFFHNFYPGSNADIADGLRWGNLRLLSLTSRYLAPESYQSLIKAAAAAAQNMLKLQTMELWNGHRRGSCIFRYKVVGGQPEIQLLSTWDAEFDHTMTRCWEAVAQLNCPGRQLISSVGRLDPRYVVGHSTILRFLELIDRMLNATSLNQILAPTRVVAPKL</sequence>
<dbReference type="Proteomes" id="UP000813444">
    <property type="component" value="Unassembled WGS sequence"/>
</dbReference>